<dbReference type="InterPro" id="IPR037185">
    <property type="entry name" value="EmrE-like"/>
</dbReference>
<comment type="caution">
    <text evidence="9">The sequence shown here is derived from an EMBL/GenBank/DDBJ whole genome shotgun (WGS) entry which is preliminary data.</text>
</comment>
<evidence type="ECO:0000256" key="6">
    <source>
        <dbReference type="ARBA" id="ARBA00023136"/>
    </source>
</evidence>
<accession>A0A9P4IFD9</accession>
<keyword evidence="6 8" id="KW-0472">Membrane</keyword>
<feature type="transmembrane region" description="Helical" evidence="8">
    <location>
        <begin position="232"/>
        <end position="252"/>
    </location>
</feature>
<comment type="subcellular location">
    <subcellularLocation>
        <location evidence="1">Membrane</location>
        <topology evidence="1">Multi-pass membrane protein</topology>
    </subcellularLocation>
</comment>
<feature type="transmembrane region" description="Helical" evidence="8">
    <location>
        <begin position="141"/>
        <end position="161"/>
    </location>
</feature>
<reference evidence="9" key="1">
    <citation type="journal article" date="2020" name="Stud. Mycol.">
        <title>101 Dothideomycetes genomes: a test case for predicting lifestyles and emergence of pathogens.</title>
        <authorList>
            <person name="Haridas S."/>
            <person name="Albert R."/>
            <person name="Binder M."/>
            <person name="Bloem J."/>
            <person name="Labutti K."/>
            <person name="Salamov A."/>
            <person name="Andreopoulos B."/>
            <person name="Baker S."/>
            <person name="Barry K."/>
            <person name="Bills G."/>
            <person name="Bluhm B."/>
            <person name="Cannon C."/>
            <person name="Castanera R."/>
            <person name="Culley D."/>
            <person name="Daum C."/>
            <person name="Ezra D."/>
            <person name="Gonzalez J."/>
            <person name="Henrissat B."/>
            <person name="Kuo A."/>
            <person name="Liang C."/>
            <person name="Lipzen A."/>
            <person name="Lutzoni F."/>
            <person name="Magnuson J."/>
            <person name="Mondo S."/>
            <person name="Nolan M."/>
            <person name="Ohm R."/>
            <person name="Pangilinan J."/>
            <person name="Park H.-J."/>
            <person name="Ramirez L."/>
            <person name="Alfaro M."/>
            <person name="Sun H."/>
            <person name="Tritt A."/>
            <person name="Yoshinaga Y."/>
            <person name="Zwiers L.-H."/>
            <person name="Turgeon B."/>
            <person name="Goodwin S."/>
            <person name="Spatafora J."/>
            <person name="Crous P."/>
            <person name="Grigoriev I."/>
        </authorList>
    </citation>
    <scope>NUCLEOTIDE SEQUENCE</scope>
    <source>
        <strain evidence="9">CBS 133067</strain>
    </source>
</reference>
<feature type="transmembrane region" description="Helical" evidence="8">
    <location>
        <begin position="264"/>
        <end position="282"/>
    </location>
</feature>
<dbReference type="AlphaFoldDB" id="A0A9P4IFD9"/>
<evidence type="ECO:0000256" key="8">
    <source>
        <dbReference type="SAM" id="Phobius"/>
    </source>
</evidence>
<feature type="transmembrane region" description="Helical" evidence="8">
    <location>
        <begin position="167"/>
        <end position="187"/>
    </location>
</feature>
<evidence type="ECO:0000256" key="7">
    <source>
        <dbReference type="SAM" id="MobiDB-lite"/>
    </source>
</evidence>
<evidence type="ECO:0000256" key="1">
    <source>
        <dbReference type="ARBA" id="ARBA00004141"/>
    </source>
</evidence>
<evidence type="ECO:0000313" key="9">
    <source>
        <dbReference type="EMBL" id="KAF2100746.1"/>
    </source>
</evidence>
<dbReference type="PANTHER" id="PTHR14233">
    <property type="entry name" value="DUF914-RELATED"/>
    <property type="match status" value="1"/>
</dbReference>
<comment type="similarity">
    <text evidence="2">Belongs to the SLC35F solute transporter family.</text>
</comment>
<dbReference type="Pfam" id="PF06027">
    <property type="entry name" value="SLC35F"/>
    <property type="match status" value="1"/>
</dbReference>
<dbReference type="InterPro" id="IPR009262">
    <property type="entry name" value="SLC35_F1/F2/F6"/>
</dbReference>
<protein>
    <submittedName>
        <fullName evidence="9">DUF914-domain-containing protein</fullName>
    </submittedName>
</protein>
<keyword evidence="5 8" id="KW-1133">Transmembrane helix</keyword>
<sequence>MAPSKQGEVEPVILETTHVRPKKSDDDYAASGDGSSGNEQTGPGAPEVVGGDVDAVPEKKWRWLDYLTTKQFWIVLVLGQILALCITATNTFSGLLADEGTSIPAFQTFFNYVLLNAVYSGYTIYRYGFKKWGKLLLTDGWRYFILAFMDVEGNYFVVLAYRYTTILSAQLINFWAIVIVVIVSLIFLHVRYHLAQYLGILICVGGMGLLLASDHITGSNGGPSLDPLKGDLFALLGATFYGLSNCFEEFLVSKRPMYEVVGQLAFWGMLINGTQAGIFDRASFRTATWNGAVAGYIVGYTAMLFIFYSLAPLFFRLTSAAFFNISLLTGNFWGVVIGVQVFHLHIHWMYPIAFVLIILGHFAYYLTESVLGESKKPWLGAEQEGGVSGVGTARRRLENPDVIV</sequence>
<dbReference type="InterPro" id="IPR052221">
    <property type="entry name" value="SLC35F_Transporter"/>
</dbReference>
<feature type="transmembrane region" description="Helical" evidence="8">
    <location>
        <begin position="194"/>
        <end position="212"/>
    </location>
</feature>
<dbReference type="GO" id="GO:0022857">
    <property type="term" value="F:transmembrane transporter activity"/>
    <property type="evidence" value="ECO:0007669"/>
    <property type="project" value="InterPro"/>
</dbReference>
<dbReference type="OrthoDB" id="429955at2759"/>
<evidence type="ECO:0000313" key="10">
    <source>
        <dbReference type="Proteomes" id="UP000799772"/>
    </source>
</evidence>
<evidence type="ECO:0000256" key="3">
    <source>
        <dbReference type="ARBA" id="ARBA00022448"/>
    </source>
</evidence>
<organism evidence="9 10">
    <name type="scientific">Rhizodiscina lignyota</name>
    <dbReference type="NCBI Taxonomy" id="1504668"/>
    <lineage>
        <taxon>Eukaryota</taxon>
        <taxon>Fungi</taxon>
        <taxon>Dikarya</taxon>
        <taxon>Ascomycota</taxon>
        <taxon>Pezizomycotina</taxon>
        <taxon>Dothideomycetes</taxon>
        <taxon>Pleosporomycetidae</taxon>
        <taxon>Aulographales</taxon>
        <taxon>Rhizodiscinaceae</taxon>
        <taxon>Rhizodiscina</taxon>
    </lineage>
</organism>
<gene>
    <name evidence="9" type="ORF">NA57DRAFT_36289</name>
</gene>
<evidence type="ECO:0000256" key="5">
    <source>
        <dbReference type="ARBA" id="ARBA00022989"/>
    </source>
</evidence>
<dbReference type="PANTHER" id="PTHR14233:SF4">
    <property type="entry name" value="SOLUTE CARRIER FAMILY 35 MEMBER F2"/>
    <property type="match status" value="1"/>
</dbReference>
<feature type="transmembrane region" description="Helical" evidence="8">
    <location>
        <begin position="348"/>
        <end position="366"/>
    </location>
</feature>
<dbReference type="Proteomes" id="UP000799772">
    <property type="component" value="Unassembled WGS sequence"/>
</dbReference>
<evidence type="ECO:0000256" key="4">
    <source>
        <dbReference type="ARBA" id="ARBA00022692"/>
    </source>
</evidence>
<feature type="region of interest" description="Disordered" evidence="7">
    <location>
        <begin position="1"/>
        <end position="52"/>
    </location>
</feature>
<feature type="transmembrane region" description="Helical" evidence="8">
    <location>
        <begin position="109"/>
        <end position="129"/>
    </location>
</feature>
<feature type="transmembrane region" description="Helical" evidence="8">
    <location>
        <begin position="72"/>
        <end position="97"/>
    </location>
</feature>
<keyword evidence="4 8" id="KW-0812">Transmembrane</keyword>
<keyword evidence="10" id="KW-1185">Reference proteome</keyword>
<dbReference type="GO" id="GO:0016020">
    <property type="term" value="C:membrane"/>
    <property type="evidence" value="ECO:0007669"/>
    <property type="project" value="UniProtKB-SubCell"/>
</dbReference>
<name>A0A9P4IFD9_9PEZI</name>
<dbReference type="EMBL" id="ML978124">
    <property type="protein sequence ID" value="KAF2100746.1"/>
    <property type="molecule type" value="Genomic_DNA"/>
</dbReference>
<evidence type="ECO:0000256" key="2">
    <source>
        <dbReference type="ARBA" id="ARBA00007863"/>
    </source>
</evidence>
<feature type="transmembrane region" description="Helical" evidence="8">
    <location>
        <begin position="294"/>
        <end position="315"/>
    </location>
</feature>
<proteinExistence type="inferred from homology"/>
<keyword evidence="3" id="KW-0813">Transport</keyword>
<dbReference type="SUPFAM" id="SSF103481">
    <property type="entry name" value="Multidrug resistance efflux transporter EmrE"/>
    <property type="match status" value="1"/>
</dbReference>
<feature type="transmembrane region" description="Helical" evidence="8">
    <location>
        <begin position="322"/>
        <end position="342"/>
    </location>
</feature>